<evidence type="ECO:0000313" key="2">
    <source>
        <dbReference type="Proteomes" id="UP000823399"/>
    </source>
</evidence>
<evidence type="ECO:0000313" key="1">
    <source>
        <dbReference type="EMBL" id="KAG2085776.1"/>
    </source>
</evidence>
<dbReference type="GeneID" id="64694377"/>
<protein>
    <submittedName>
        <fullName evidence="1">Uncharacterized protein</fullName>
    </submittedName>
</protein>
<keyword evidence="2" id="KW-1185">Reference proteome</keyword>
<dbReference type="Proteomes" id="UP000823399">
    <property type="component" value="Unassembled WGS sequence"/>
</dbReference>
<reference evidence="1" key="1">
    <citation type="journal article" date="2020" name="New Phytol.">
        <title>Comparative genomics reveals dynamic genome evolution in host specialist ectomycorrhizal fungi.</title>
        <authorList>
            <person name="Lofgren L.A."/>
            <person name="Nguyen N.H."/>
            <person name="Vilgalys R."/>
            <person name="Ruytinx J."/>
            <person name="Liao H.L."/>
            <person name="Branco S."/>
            <person name="Kuo A."/>
            <person name="LaButti K."/>
            <person name="Lipzen A."/>
            <person name="Andreopoulos W."/>
            <person name="Pangilinan J."/>
            <person name="Riley R."/>
            <person name="Hundley H."/>
            <person name="Na H."/>
            <person name="Barry K."/>
            <person name="Grigoriev I.V."/>
            <person name="Stajich J.E."/>
            <person name="Kennedy P.G."/>
        </authorList>
    </citation>
    <scope>NUCLEOTIDE SEQUENCE</scope>
    <source>
        <strain evidence="1">FC423</strain>
    </source>
</reference>
<dbReference type="AlphaFoldDB" id="A0A9P7ESI8"/>
<dbReference type="EMBL" id="JABBWM010000160">
    <property type="protein sequence ID" value="KAG2085776.1"/>
    <property type="molecule type" value="Genomic_DNA"/>
</dbReference>
<accession>A0A9P7ESI8</accession>
<sequence>MHTRPRTGKHVQSETVSCASKCIFFFHYLHLQSRRTKGYPCQIVSDTSMCRRHIAFRHSNNYRQWCKTNNFELMLPQDIKERKTVVAIANVQQTSLDGHLQEKPSTDIVVPYTNTIFREAAIGWLISTSQPIQAIDHLAFQKMIAVAAHAMSGVVLPNRNATRGEIMNLFKKQMTKLKECLNVSFRSYYFKLMFCTDVANRASSCLALST</sequence>
<name>A0A9P7ESI8_9AGAM</name>
<organism evidence="1 2">
    <name type="scientific">Suillus discolor</name>
    <dbReference type="NCBI Taxonomy" id="1912936"/>
    <lineage>
        <taxon>Eukaryota</taxon>
        <taxon>Fungi</taxon>
        <taxon>Dikarya</taxon>
        <taxon>Basidiomycota</taxon>
        <taxon>Agaricomycotina</taxon>
        <taxon>Agaricomycetes</taxon>
        <taxon>Agaricomycetidae</taxon>
        <taxon>Boletales</taxon>
        <taxon>Suillineae</taxon>
        <taxon>Suillaceae</taxon>
        <taxon>Suillus</taxon>
    </lineage>
</organism>
<proteinExistence type="predicted"/>
<dbReference type="RefSeq" id="XP_041284749.1">
    <property type="nucleotide sequence ID" value="XM_041432118.1"/>
</dbReference>
<gene>
    <name evidence="1" type="ORF">F5147DRAFT_588786</name>
</gene>
<dbReference type="OrthoDB" id="3256444at2759"/>
<comment type="caution">
    <text evidence="1">The sequence shown here is derived from an EMBL/GenBank/DDBJ whole genome shotgun (WGS) entry which is preliminary data.</text>
</comment>